<dbReference type="VEuPathDB" id="FungiDB:FUN_021646"/>
<sequence>MSANDNPIIKNFLKIGLLVRDVYPTQPKFTTPILLIILSHHMISSNLKSLQRDLTRQDFNKFLIRSIESAVSVVPLGASISANVGYVFGSDGYLDYYINGEICWGIELTREGNHLAEHANQFYENGKYKDIPLKEWIILDF</sequence>
<accession>A0A2N1P3B3</accession>
<dbReference type="EMBL" id="LLXL01000010">
    <property type="protein sequence ID" value="PKK80572.1"/>
    <property type="molecule type" value="Genomic_DNA"/>
</dbReference>
<protein>
    <submittedName>
        <fullName evidence="1">Uncharacterized protein</fullName>
    </submittedName>
</protein>
<gene>
    <name evidence="1" type="ORF">RhiirC2_767924</name>
</gene>
<comment type="caution">
    <text evidence="1">The sequence shown here is derived from an EMBL/GenBank/DDBJ whole genome shotgun (WGS) entry which is preliminary data.</text>
</comment>
<evidence type="ECO:0000313" key="1">
    <source>
        <dbReference type="EMBL" id="PKK80572.1"/>
    </source>
</evidence>
<proteinExistence type="predicted"/>
<dbReference type="Proteomes" id="UP000233469">
    <property type="component" value="Unassembled WGS sequence"/>
</dbReference>
<evidence type="ECO:0000313" key="2">
    <source>
        <dbReference type="Proteomes" id="UP000233469"/>
    </source>
</evidence>
<organism evidence="1 2">
    <name type="scientific">Rhizophagus irregularis</name>
    <dbReference type="NCBI Taxonomy" id="588596"/>
    <lineage>
        <taxon>Eukaryota</taxon>
        <taxon>Fungi</taxon>
        <taxon>Fungi incertae sedis</taxon>
        <taxon>Mucoromycota</taxon>
        <taxon>Glomeromycotina</taxon>
        <taxon>Glomeromycetes</taxon>
        <taxon>Glomerales</taxon>
        <taxon>Glomeraceae</taxon>
        <taxon>Rhizophagus</taxon>
    </lineage>
</organism>
<dbReference type="AlphaFoldDB" id="A0A2N1P3B3"/>
<reference evidence="1 2" key="1">
    <citation type="submission" date="2016-04" db="EMBL/GenBank/DDBJ databases">
        <title>Genome analyses suggest a sexual origin of heterokaryosis in a supposedly ancient asexual fungus.</title>
        <authorList>
            <person name="Ropars J."/>
            <person name="Sedzielewska K."/>
            <person name="Noel J."/>
            <person name="Charron P."/>
            <person name="Farinelli L."/>
            <person name="Marton T."/>
            <person name="Kruger M."/>
            <person name="Pelin A."/>
            <person name="Brachmann A."/>
            <person name="Corradi N."/>
        </authorList>
    </citation>
    <scope>NUCLEOTIDE SEQUENCE [LARGE SCALE GENOMIC DNA]</scope>
    <source>
        <strain evidence="1 2">C2</strain>
    </source>
</reference>
<reference evidence="1 2" key="2">
    <citation type="submission" date="2017-10" db="EMBL/GenBank/DDBJ databases">
        <title>Extensive intraspecific genome diversity in a model arbuscular mycorrhizal fungus.</title>
        <authorList>
            <person name="Chen E.C.H."/>
            <person name="Morin E."/>
            <person name="Baudet D."/>
            <person name="Noel J."/>
            <person name="Ndikumana S."/>
            <person name="Charron P."/>
            <person name="St-Onge C."/>
            <person name="Giorgi J."/>
            <person name="Grigoriev I.V."/>
            <person name="Roux C."/>
            <person name="Martin F.M."/>
            <person name="Corradi N."/>
        </authorList>
    </citation>
    <scope>NUCLEOTIDE SEQUENCE [LARGE SCALE GENOMIC DNA]</scope>
    <source>
        <strain evidence="1 2">C2</strain>
    </source>
</reference>
<name>A0A2N1P3B3_9GLOM</name>